<dbReference type="Gene3D" id="3.40.50.720">
    <property type="entry name" value="NAD(P)-binding Rossmann-like Domain"/>
    <property type="match status" value="1"/>
</dbReference>
<dbReference type="Pfam" id="PF13561">
    <property type="entry name" value="adh_short_C2"/>
    <property type="match status" value="1"/>
</dbReference>
<evidence type="ECO:0000256" key="1">
    <source>
        <dbReference type="ARBA" id="ARBA00006484"/>
    </source>
</evidence>
<organism evidence="2 3">
    <name type="scientific">Mangrovicoccus algicola</name>
    <dbReference type="NCBI Taxonomy" id="2771008"/>
    <lineage>
        <taxon>Bacteria</taxon>
        <taxon>Pseudomonadati</taxon>
        <taxon>Pseudomonadota</taxon>
        <taxon>Alphaproteobacteria</taxon>
        <taxon>Rhodobacterales</taxon>
        <taxon>Paracoccaceae</taxon>
        <taxon>Mangrovicoccus</taxon>
    </lineage>
</organism>
<dbReference type="EMBL" id="JACVXA010000019">
    <property type="protein sequence ID" value="MBE3638160.1"/>
    <property type="molecule type" value="Genomic_DNA"/>
</dbReference>
<dbReference type="AlphaFoldDB" id="A0A8J7CHH1"/>
<keyword evidence="3" id="KW-1185">Reference proteome</keyword>
<comment type="similarity">
    <text evidence="1">Belongs to the short-chain dehydrogenases/reductases (SDR) family.</text>
</comment>
<reference evidence="2" key="1">
    <citation type="submission" date="2020-09" db="EMBL/GenBank/DDBJ databases">
        <title>A novel bacterium of genus Mangrovicoccus, isolated from South China Sea.</title>
        <authorList>
            <person name="Huang H."/>
            <person name="Mo K."/>
            <person name="Hu Y."/>
        </authorList>
    </citation>
    <scope>NUCLEOTIDE SEQUENCE</scope>
    <source>
        <strain evidence="2">HB182678</strain>
    </source>
</reference>
<dbReference type="InterPro" id="IPR036291">
    <property type="entry name" value="NAD(P)-bd_dom_sf"/>
</dbReference>
<sequence>MTSPSTRTVLITGAASGIGAALARKLAGPGISLFLHTGRNGDALEAVAAECRALGARTGTCTGDLSQEETCLQLVAAARARFGTIDQIVANAGKARKATFSGMTRAALMADFALMPAALASLVTAALPDLCASPRGRVVAVSSFVAHVHGKGGHVFASTSAAKAALEALIDVLALELAPHGATANCVVPGFTRKEGGGHAAIAGDSHAAVQAATPTGRMSEPAEIAAAIAFLLGDEAGQITGARLQVDGGLRLG</sequence>
<comment type="caution">
    <text evidence="2">The sequence shown here is derived from an EMBL/GenBank/DDBJ whole genome shotgun (WGS) entry which is preliminary data.</text>
</comment>
<accession>A0A8J7CHH1</accession>
<evidence type="ECO:0000313" key="2">
    <source>
        <dbReference type="EMBL" id="MBE3638160.1"/>
    </source>
</evidence>
<name>A0A8J7CHH1_9RHOB</name>
<dbReference type="SUPFAM" id="SSF51735">
    <property type="entry name" value="NAD(P)-binding Rossmann-fold domains"/>
    <property type="match status" value="1"/>
</dbReference>
<dbReference type="CDD" id="cd05233">
    <property type="entry name" value="SDR_c"/>
    <property type="match status" value="1"/>
</dbReference>
<evidence type="ECO:0000313" key="3">
    <source>
        <dbReference type="Proteomes" id="UP000609121"/>
    </source>
</evidence>
<dbReference type="InterPro" id="IPR002347">
    <property type="entry name" value="SDR_fam"/>
</dbReference>
<dbReference type="Proteomes" id="UP000609121">
    <property type="component" value="Unassembled WGS sequence"/>
</dbReference>
<dbReference type="PANTHER" id="PTHR42879">
    <property type="entry name" value="3-OXOACYL-(ACYL-CARRIER-PROTEIN) REDUCTASE"/>
    <property type="match status" value="1"/>
</dbReference>
<dbReference type="RefSeq" id="WP_193181555.1">
    <property type="nucleotide sequence ID" value="NZ_JACVXA010000019.1"/>
</dbReference>
<protein>
    <submittedName>
        <fullName evidence="2">SDR family oxidoreductase</fullName>
    </submittedName>
</protein>
<proteinExistence type="inferred from homology"/>
<gene>
    <name evidence="2" type="ORF">ICN82_08120</name>
</gene>
<dbReference type="InterPro" id="IPR050259">
    <property type="entry name" value="SDR"/>
</dbReference>
<dbReference type="PRINTS" id="PR00081">
    <property type="entry name" value="GDHRDH"/>
</dbReference>